<dbReference type="AlphaFoldDB" id="L0KBN0"/>
<dbReference type="Gene3D" id="2.70.98.40">
    <property type="entry name" value="Glycoside hydrolase, family 65, N-terminal domain"/>
    <property type="match status" value="1"/>
</dbReference>
<dbReference type="STRING" id="748449.Halha_1554"/>
<feature type="active site" description="Proton donor" evidence="4">
    <location>
        <position position="500"/>
    </location>
</feature>
<dbReference type="OrthoDB" id="9758855at2"/>
<keyword evidence="9" id="KW-0378">Hydrolase</keyword>
<organism evidence="9 10">
    <name type="scientific">Halobacteroides halobius (strain ATCC 35273 / DSM 5150 / MD-1)</name>
    <dbReference type="NCBI Taxonomy" id="748449"/>
    <lineage>
        <taxon>Bacteria</taxon>
        <taxon>Bacillati</taxon>
        <taxon>Bacillota</taxon>
        <taxon>Clostridia</taxon>
        <taxon>Halanaerobiales</taxon>
        <taxon>Halobacteroidaceae</taxon>
        <taxon>Halobacteroides</taxon>
    </lineage>
</organism>
<keyword evidence="10" id="KW-1185">Reference proteome</keyword>
<feature type="domain" description="Glycoside hydrolase family 65 N-terminal" evidence="8">
    <location>
        <begin position="19"/>
        <end position="280"/>
    </location>
</feature>
<dbReference type="GO" id="GO:0005993">
    <property type="term" value="P:trehalose catabolic process"/>
    <property type="evidence" value="ECO:0007669"/>
    <property type="project" value="UniProtKB-ARBA"/>
</dbReference>
<dbReference type="GO" id="GO:0047656">
    <property type="term" value="F:alpha,alpha-trehalose phosphorylase activity"/>
    <property type="evidence" value="ECO:0007669"/>
    <property type="project" value="UniProtKB-ARBA"/>
</dbReference>
<dbReference type="InterPro" id="IPR037018">
    <property type="entry name" value="GH65_N"/>
</dbReference>
<dbReference type="FunFam" id="2.60.420.10:FF:000001">
    <property type="entry name" value="Family 65 glycosyl hydrolase"/>
    <property type="match status" value="1"/>
</dbReference>
<dbReference type="HOGENOM" id="CLU_006285_2_2_9"/>
<dbReference type="SUPFAM" id="SSF74650">
    <property type="entry name" value="Galactose mutarotase-like"/>
    <property type="match status" value="1"/>
</dbReference>
<dbReference type="Pfam" id="PF03636">
    <property type="entry name" value="Glyco_hydro_65N"/>
    <property type="match status" value="1"/>
</dbReference>
<dbReference type="InterPro" id="IPR011013">
    <property type="entry name" value="Gal_mutarotase_sf_dom"/>
</dbReference>
<reference evidence="10" key="1">
    <citation type="submission" date="2012-02" db="EMBL/GenBank/DDBJ databases">
        <title>The complete genome of Halobacteroides halobius DSM 5150.</title>
        <authorList>
            <person name="Lucas S."/>
            <person name="Copeland A."/>
            <person name="Lapidus A."/>
            <person name="Glavina del Rio T."/>
            <person name="Dalin E."/>
            <person name="Tice H."/>
            <person name="Bruce D."/>
            <person name="Goodwin L."/>
            <person name="Pitluck S."/>
            <person name="Peters L."/>
            <person name="Mikhailova N."/>
            <person name="Gu W."/>
            <person name="Kyrpides N."/>
            <person name="Mavromatis K."/>
            <person name="Ivanova N."/>
            <person name="Brettin T."/>
            <person name="Detter J.C."/>
            <person name="Han C."/>
            <person name="Larimer F."/>
            <person name="Land M."/>
            <person name="Hauser L."/>
            <person name="Markowitz V."/>
            <person name="Cheng J.-F."/>
            <person name="Hugenholtz P."/>
            <person name="Woyke T."/>
            <person name="Wu D."/>
            <person name="Tindall B."/>
            <person name="Pomrenke H."/>
            <person name="Brambilla E."/>
            <person name="Klenk H.-P."/>
            <person name="Eisen J.A."/>
        </authorList>
    </citation>
    <scope>NUCLEOTIDE SEQUENCE [LARGE SCALE GENOMIC DNA]</scope>
    <source>
        <strain evidence="10">ATCC 35273 / DSM 5150 / MD-1</strain>
    </source>
</reference>
<dbReference type="Proteomes" id="UP000010880">
    <property type="component" value="Chromosome"/>
</dbReference>
<dbReference type="GO" id="GO:0004553">
    <property type="term" value="F:hydrolase activity, hydrolyzing O-glycosyl compounds"/>
    <property type="evidence" value="ECO:0007669"/>
    <property type="project" value="TreeGrafter"/>
</dbReference>
<accession>L0KBN0</accession>
<sequence length="783" mass="90481">MGKEKFKEAIYPYDEWKIREESFDIETNYRDETIFALGNGYIGMRGNFEEGYAGPKNTSLQGTYLNGFYESEPIIYGEEAYGYAQNSQTMLNVTDSKIIKLYLGDEEFSMFAGELLNYERTLDMKEGVLTRELTWQSPAGKKVAIKIKRIVCLTNKHLAAISYEVRPLNFSGEVTLVSALDGAVTNQVNEDDPRVGSDFQGQVLNLVDKEQKGNFAALTQKTNNTEFELVCGMENQLETESDFRLQTDQPEQMVRANYIVEAREEETINLTKYITYYTSRDYSADRLLPNAKDTLKTAKEEGFNKLLTTQKEYLAEFWQQAQVEIEGDKALQQGIRFNEYHLLQSVGKDGKTNIAAKGVTGEGYEGHYFWDTEIYSFPFFLYTKPEISKKLLEYRYNILDDARQRARTMSHDKGALFPWRTIAGEECSAYYPAGTAQYHINADVIYSLKRYMEATDDTEFMLNYGAEMLFETARVWADLGDYIPGKDNQFCINDVTGPDEYTAIVNNNCYTNYMAQMNLEYAYQIATWIKEKHPDVYRELKKQIELKEDEVTNWKEAADKMYIPYDEERKIHAQDDSFLDKAVWDFKNTPQENYPLLLNYHPLVIYRHQVLKQADTVLVSFLLGDKFDLEQKKRDFDYYEPLTTHDSSLSSCIYGIMAAEIGYHDKAYNFFMETARMDLDNYHDNSQHGVHTAAMAGTWLGLVNGFAGMRIYEGELSFDPYLPEKWDSYKFNVNFKGRRLEVEVTSGEVTYNLASGEELEFYHQDKLVSLEQGQKISCDLDGE</sequence>
<evidence type="ECO:0000256" key="1">
    <source>
        <dbReference type="ARBA" id="ARBA00006768"/>
    </source>
</evidence>
<evidence type="ECO:0000256" key="4">
    <source>
        <dbReference type="PIRSR" id="PIRSR036289-50"/>
    </source>
</evidence>
<gene>
    <name evidence="9" type="ordered locus">Halha_1554</name>
</gene>
<dbReference type="Pfam" id="PF03632">
    <property type="entry name" value="Glyco_hydro_65m"/>
    <property type="match status" value="1"/>
</dbReference>
<dbReference type="KEGG" id="hhl:Halha_1554"/>
<dbReference type="InterPro" id="IPR005195">
    <property type="entry name" value="Glyco_hydro_65_M"/>
</dbReference>
<dbReference type="Gene3D" id="2.60.420.10">
    <property type="entry name" value="Maltose phosphorylase, domain 3"/>
    <property type="match status" value="1"/>
</dbReference>
<comment type="similarity">
    <text evidence="1">Belongs to the glycosyl hydrolase 65 family.</text>
</comment>
<evidence type="ECO:0000256" key="3">
    <source>
        <dbReference type="ARBA" id="ARBA00022679"/>
    </source>
</evidence>
<dbReference type="InterPro" id="IPR012341">
    <property type="entry name" value="6hp_glycosidase-like_sf"/>
</dbReference>
<dbReference type="InterPro" id="IPR008928">
    <property type="entry name" value="6-hairpin_glycosidase_sf"/>
</dbReference>
<dbReference type="PATRIC" id="fig|748449.3.peg.1506"/>
<feature type="binding site" evidence="5">
    <location>
        <begin position="612"/>
        <end position="613"/>
    </location>
    <ligand>
        <name>substrate</name>
    </ligand>
</feature>
<dbReference type="Gene3D" id="1.50.10.10">
    <property type="match status" value="1"/>
</dbReference>
<dbReference type="PANTHER" id="PTHR11051:SF14">
    <property type="entry name" value="MALTOSE PHOSPHORYLASE"/>
    <property type="match status" value="1"/>
</dbReference>
<evidence type="ECO:0000259" key="6">
    <source>
        <dbReference type="Pfam" id="PF03632"/>
    </source>
</evidence>
<dbReference type="GO" id="GO:0030246">
    <property type="term" value="F:carbohydrate binding"/>
    <property type="evidence" value="ECO:0007669"/>
    <property type="project" value="InterPro"/>
</dbReference>
<evidence type="ECO:0000313" key="10">
    <source>
        <dbReference type="Proteomes" id="UP000010880"/>
    </source>
</evidence>
<feature type="domain" description="Glycoside hydrolase family 65 C-terminal" evidence="7">
    <location>
        <begin position="709"/>
        <end position="770"/>
    </location>
</feature>
<dbReference type="InterPro" id="IPR005196">
    <property type="entry name" value="Glyco_hydro_65_N"/>
</dbReference>
<evidence type="ECO:0000259" key="8">
    <source>
        <dbReference type="Pfam" id="PF03636"/>
    </source>
</evidence>
<dbReference type="InterPro" id="IPR017045">
    <property type="entry name" value="Malt_Pase/Glycosyl_Hdrlase"/>
</dbReference>
<dbReference type="SUPFAM" id="SSF48208">
    <property type="entry name" value="Six-hairpin glycosidases"/>
    <property type="match status" value="1"/>
</dbReference>
<dbReference type="PIRSF" id="PIRSF036289">
    <property type="entry name" value="Glycosyl_hydrolase_malt_phosph"/>
    <property type="match status" value="1"/>
</dbReference>
<dbReference type="RefSeq" id="WP_015327211.1">
    <property type="nucleotide sequence ID" value="NC_019978.1"/>
</dbReference>
<evidence type="ECO:0000259" key="7">
    <source>
        <dbReference type="Pfam" id="PF03633"/>
    </source>
</evidence>
<dbReference type="InterPro" id="IPR005194">
    <property type="entry name" value="Glyco_hydro_65_C"/>
</dbReference>
<evidence type="ECO:0000313" key="9">
    <source>
        <dbReference type="EMBL" id="AGB41493.1"/>
    </source>
</evidence>
<dbReference type="PANTHER" id="PTHR11051">
    <property type="entry name" value="GLYCOSYL HYDROLASE-RELATED"/>
    <property type="match status" value="1"/>
</dbReference>
<name>L0KBN0_HALHC</name>
<evidence type="ECO:0000256" key="5">
    <source>
        <dbReference type="PIRSR" id="PIRSR036289-51"/>
    </source>
</evidence>
<feature type="domain" description="Glycoside hydrolase family 65 central catalytic" evidence="6">
    <location>
        <begin position="336"/>
        <end position="699"/>
    </location>
</feature>
<dbReference type="Pfam" id="PF03633">
    <property type="entry name" value="Glyco_hydro_65C"/>
    <property type="match status" value="1"/>
</dbReference>
<feature type="binding site" evidence="5">
    <location>
        <begin position="370"/>
        <end position="371"/>
    </location>
    <ligand>
        <name>substrate</name>
    </ligand>
</feature>
<evidence type="ECO:0000256" key="2">
    <source>
        <dbReference type="ARBA" id="ARBA00022676"/>
    </source>
</evidence>
<dbReference type="eggNOG" id="COG1554">
    <property type="taxonomic scope" value="Bacteria"/>
</dbReference>
<proteinExistence type="inferred from homology"/>
<protein>
    <submittedName>
        <fullName evidence="9">Trehalose/maltose hydrolase or phosphorylase</fullName>
    </submittedName>
</protein>
<keyword evidence="2" id="KW-0328">Glycosyltransferase</keyword>
<dbReference type="EMBL" id="CP003359">
    <property type="protein sequence ID" value="AGB41493.1"/>
    <property type="molecule type" value="Genomic_DNA"/>
</dbReference>
<keyword evidence="3" id="KW-0808">Transferase</keyword>